<dbReference type="RefSeq" id="WP_069623348.1">
    <property type="nucleotide sequence ID" value="NZ_LPWD01000107.1"/>
</dbReference>
<dbReference type="Proteomes" id="UP000095042">
    <property type="component" value="Unassembled WGS sequence"/>
</dbReference>
<name>A0A1E3WCC2_9HYPH</name>
<protein>
    <recommendedName>
        <fullName evidence="3">Terminase</fullName>
    </recommendedName>
</protein>
<reference evidence="1 2" key="1">
    <citation type="journal article" date="2016" name="Environ. Microbiol.">
        <title>New Methyloceanibacter diversity from North Sea sediments includes methanotroph containing solely the soluble methane monooxygenase.</title>
        <authorList>
            <person name="Vekeman B."/>
            <person name="Kerckhof F.M."/>
            <person name="Cremers G."/>
            <person name="de Vos P."/>
            <person name="Vandamme P."/>
            <person name="Boon N."/>
            <person name="Op den Camp H.J."/>
            <person name="Heylen K."/>
        </authorList>
    </citation>
    <scope>NUCLEOTIDE SEQUENCE [LARGE SCALE GENOMIC DNA]</scope>
    <source>
        <strain evidence="1 2">R-67177</strain>
    </source>
</reference>
<sequence>MNKSDLALLDAILRNDFETFLERSLKTLNPGAPFRPNWHIRAIAYQLDRIRRGEINRLIINMPPRHLKSITVSVAFPAFVLGHDPRQRIFSISYGSELSLKHARDFRSIVEAPWYARTFPGMRLSRSLDDEATTTLKGFRKATSVGGVLTGLGGNIIILDDPQKPVDAQSKTRRDSLNQWFTNTLMSRLDNKETGAIIVVTQRVHLDDLSGHLMGGSGDWEVLSLPAIAETDERVPIGDDEFHYRHAGTALHPEHESLETLRGLQKDLGTYDFGAQYQQAPVPEGGAW</sequence>
<keyword evidence="2" id="KW-1185">Reference proteome</keyword>
<proteinExistence type="predicted"/>
<dbReference type="AlphaFoldDB" id="A0A1E3WCC2"/>
<dbReference type="EMBL" id="LPWD01000107">
    <property type="protein sequence ID" value="ODS03464.1"/>
    <property type="molecule type" value="Genomic_DNA"/>
</dbReference>
<evidence type="ECO:0000313" key="1">
    <source>
        <dbReference type="EMBL" id="ODS03464.1"/>
    </source>
</evidence>
<gene>
    <name evidence="1" type="ORF">AUC71_09635</name>
</gene>
<dbReference type="OrthoDB" id="9771580at2"/>
<organism evidence="1 2">
    <name type="scientific">Methyloceanibacter marginalis</name>
    <dbReference type="NCBI Taxonomy" id="1774971"/>
    <lineage>
        <taxon>Bacteria</taxon>
        <taxon>Pseudomonadati</taxon>
        <taxon>Pseudomonadota</taxon>
        <taxon>Alphaproteobacteria</taxon>
        <taxon>Hyphomicrobiales</taxon>
        <taxon>Hyphomicrobiaceae</taxon>
        <taxon>Methyloceanibacter</taxon>
    </lineage>
</organism>
<comment type="caution">
    <text evidence="1">The sequence shown here is derived from an EMBL/GenBank/DDBJ whole genome shotgun (WGS) entry which is preliminary data.</text>
</comment>
<accession>A0A1E3WCC2</accession>
<evidence type="ECO:0000313" key="2">
    <source>
        <dbReference type="Proteomes" id="UP000095042"/>
    </source>
</evidence>
<evidence type="ECO:0008006" key="3">
    <source>
        <dbReference type="Google" id="ProtNLM"/>
    </source>
</evidence>